<evidence type="ECO:0000313" key="2">
    <source>
        <dbReference type="EMBL" id="GAA5044022.1"/>
    </source>
</evidence>
<name>A0AAV3UD17_9EURY</name>
<gene>
    <name evidence="2" type="ORF">GCM10025751_09670</name>
</gene>
<comment type="caution">
    <text evidence="2">The sequence shown here is derived from an EMBL/GenBank/DDBJ whole genome shotgun (WGS) entry which is preliminary data.</text>
</comment>
<dbReference type="GeneID" id="68611522"/>
<feature type="transmembrane region" description="Helical" evidence="1">
    <location>
        <begin position="36"/>
        <end position="56"/>
    </location>
</feature>
<dbReference type="AlphaFoldDB" id="A0AAV3UD17"/>
<organism evidence="2 3">
    <name type="scientific">Haladaptatus pallidirubidus</name>
    <dbReference type="NCBI Taxonomy" id="1008152"/>
    <lineage>
        <taxon>Archaea</taxon>
        <taxon>Methanobacteriati</taxon>
        <taxon>Methanobacteriota</taxon>
        <taxon>Stenosarchaea group</taxon>
        <taxon>Halobacteria</taxon>
        <taxon>Halobacteriales</taxon>
        <taxon>Haladaptataceae</taxon>
        <taxon>Haladaptatus</taxon>
    </lineage>
</organism>
<dbReference type="EMBL" id="BAABKX010000001">
    <property type="protein sequence ID" value="GAA5044022.1"/>
    <property type="molecule type" value="Genomic_DNA"/>
</dbReference>
<keyword evidence="1" id="KW-0472">Membrane</keyword>
<keyword evidence="3" id="KW-1185">Reference proteome</keyword>
<keyword evidence="1" id="KW-0812">Transmembrane</keyword>
<keyword evidence="1" id="KW-1133">Transmembrane helix</keyword>
<sequence>MNFTLTVLALLTGIITGGLFHSLGVPIPAPPKLPGIMGIIGIYLGYLIVESLGWSIDLLTKLGISG</sequence>
<evidence type="ECO:0000313" key="3">
    <source>
        <dbReference type="Proteomes" id="UP001501729"/>
    </source>
</evidence>
<evidence type="ECO:0000256" key="1">
    <source>
        <dbReference type="SAM" id="Phobius"/>
    </source>
</evidence>
<dbReference type="InterPro" id="IPR020017">
    <property type="entry name" value="XapX_domain"/>
</dbReference>
<dbReference type="RefSeq" id="WP_227775749.1">
    <property type="nucleotide sequence ID" value="NZ_BAABKX010000001.1"/>
</dbReference>
<reference evidence="2 3" key="1">
    <citation type="journal article" date="2019" name="Int. J. Syst. Evol. Microbiol.">
        <title>The Global Catalogue of Microorganisms (GCM) 10K type strain sequencing project: providing services to taxonomists for standard genome sequencing and annotation.</title>
        <authorList>
            <consortium name="The Broad Institute Genomics Platform"/>
            <consortium name="The Broad Institute Genome Sequencing Center for Infectious Disease"/>
            <person name="Wu L."/>
            <person name="Ma J."/>
        </authorList>
    </citation>
    <scope>NUCLEOTIDE SEQUENCE [LARGE SCALE GENOMIC DNA]</scope>
    <source>
        <strain evidence="2 3">JCM 17504</strain>
    </source>
</reference>
<dbReference type="NCBIfam" id="TIGR03510">
    <property type="entry name" value="XapX"/>
    <property type="match status" value="1"/>
</dbReference>
<dbReference type="Proteomes" id="UP001501729">
    <property type="component" value="Unassembled WGS sequence"/>
</dbReference>
<accession>A0AAV3UD17</accession>
<evidence type="ECO:0008006" key="4">
    <source>
        <dbReference type="Google" id="ProtNLM"/>
    </source>
</evidence>
<proteinExistence type="predicted"/>
<protein>
    <recommendedName>
        <fullName evidence="4">XapX domain-containing protein</fullName>
    </recommendedName>
</protein>